<dbReference type="AlphaFoldDB" id="A0A7J6LLZ5"/>
<dbReference type="Gene3D" id="3.90.950.10">
    <property type="match status" value="1"/>
</dbReference>
<organism evidence="3 4">
    <name type="scientific">Perkinsus chesapeaki</name>
    <name type="common">Clam parasite</name>
    <name type="synonym">Perkinsus andrewsi</name>
    <dbReference type="NCBI Taxonomy" id="330153"/>
    <lineage>
        <taxon>Eukaryota</taxon>
        <taxon>Sar</taxon>
        <taxon>Alveolata</taxon>
        <taxon>Perkinsozoa</taxon>
        <taxon>Perkinsea</taxon>
        <taxon>Perkinsida</taxon>
        <taxon>Perkinsidae</taxon>
        <taxon>Perkinsus</taxon>
    </lineage>
</organism>
<dbReference type="OrthoDB" id="10267058at2759"/>
<dbReference type="PANTHER" id="PTHR43213:SF4">
    <property type="entry name" value="7-METHYL-GTP PYROPHOSPHATASE"/>
    <property type="match status" value="1"/>
</dbReference>
<feature type="region of interest" description="Disordered" evidence="2">
    <location>
        <begin position="1"/>
        <end position="27"/>
    </location>
</feature>
<gene>
    <name evidence="3" type="ORF">FOL47_007374</name>
</gene>
<dbReference type="Pfam" id="PF02545">
    <property type="entry name" value="Maf"/>
    <property type="match status" value="1"/>
</dbReference>
<keyword evidence="4" id="KW-1185">Reference proteome</keyword>
<keyword evidence="1" id="KW-0378">Hydrolase</keyword>
<feature type="compositionally biased region" description="Polar residues" evidence="2">
    <location>
        <begin position="1"/>
        <end position="13"/>
    </location>
</feature>
<evidence type="ECO:0000313" key="4">
    <source>
        <dbReference type="Proteomes" id="UP000591131"/>
    </source>
</evidence>
<protein>
    <recommendedName>
        <fullName evidence="5">Maf-like protein</fullName>
    </recommendedName>
</protein>
<evidence type="ECO:0008006" key="5">
    <source>
        <dbReference type="Google" id="ProtNLM"/>
    </source>
</evidence>
<evidence type="ECO:0000256" key="2">
    <source>
        <dbReference type="SAM" id="MobiDB-lite"/>
    </source>
</evidence>
<evidence type="ECO:0000313" key="3">
    <source>
        <dbReference type="EMBL" id="KAF4659941.1"/>
    </source>
</evidence>
<comment type="caution">
    <text evidence="3">The sequence shown here is derived from an EMBL/GenBank/DDBJ whole genome shotgun (WGS) entry which is preliminary data.</text>
</comment>
<evidence type="ECO:0000256" key="1">
    <source>
        <dbReference type="ARBA" id="ARBA00022801"/>
    </source>
</evidence>
<dbReference type="SUPFAM" id="SSF52972">
    <property type="entry name" value="ITPase-like"/>
    <property type="match status" value="1"/>
</dbReference>
<name>A0A7J6LLZ5_PERCH</name>
<dbReference type="GO" id="GO:0047429">
    <property type="term" value="F:nucleoside triphosphate diphosphatase activity"/>
    <property type="evidence" value="ECO:0007669"/>
    <property type="project" value="InterPro"/>
</dbReference>
<dbReference type="EMBL" id="JAAPAO010000433">
    <property type="protein sequence ID" value="KAF4659941.1"/>
    <property type="molecule type" value="Genomic_DNA"/>
</dbReference>
<dbReference type="InterPro" id="IPR029001">
    <property type="entry name" value="ITPase-like_fam"/>
</dbReference>
<reference evidence="3 4" key="1">
    <citation type="submission" date="2020-04" db="EMBL/GenBank/DDBJ databases">
        <title>Perkinsus chesapeaki whole genome sequence.</title>
        <authorList>
            <person name="Bogema D.R."/>
        </authorList>
    </citation>
    <scope>NUCLEOTIDE SEQUENCE [LARGE SCALE GENOMIC DNA]</scope>
    <source>
        <strain evidence="3">ATCC PRA-425</strain>
    </source>
</reference>
<sequence length="504" mass="55278">MTASAEGIQTDSSVPIPPGHVRVPPKAPQSLVDLTKRYDIILGSSSKWRRTVLETSGCRCVDIISPDIDEKSIRGESPLDTTFKITKEKVDAIMDRIVDKGWTGLLVCSDQVSVCNGECREKPESPEEARKFIRSYSEEGLPVSTVCTMVVVDIETGKRAYGNHEATVRFAPIPTSVVDELVKPGYPIYTCSGGFSIDDPIMGQYCTSVEGGVDAVMGMPLGLLEQLITEVTTTDAAQALLAPLRKKAKGMLVAITNSGEIECRLPSLEAINILTEKCRVADCVSQRVTAGPVGSSPAFFKCTSLDDVADRLKQLHVPEMSDKKGIFLTQVESVNSKMDGGAMVTKKINSVLSDGEDSCESRKIETDSESYATRPIGSDVRTFSTDEDKTWNLPIKLSVNQAPFHTILPHIQGPMIITYINSQRFATHHGIRMFQSFGHLIGSRNDWLGVYVLTDSKAFQTYSRLIWDVEFEVRTSTSGKLRLLRWTGLRKGEAAATASRKRKG</sequence>
<dbReference type="InterPro" id="IPR003697">
    <property type="entry name" value="Maf-like"/>
</dbReference>
<dbReference type="Proteomes" id="UP000591131">
    <property type="component" value="Unassembled WGS sequence"/>
</dbReference>
<dbReference type="PANTHER" id="PTHR43213">
    <property type="entry name" value="BIFUNCTIONAL DTTP/UTP PYROPHOSPHATASE/METHYLTRANSFERASE PROTEIN-RELATED"/>
    <property type="match status" value="1"/>
</dbReference>
<accession>A0A7J6LLZ5</accession>
<proteinExistence type="predicted"/>